<reference evidence="3 6" key="1">
    <citation type="submission" date="2023-02" db="EMBL/GenBank/DDBJ databases">
        <title>Pathogen: clinical or host-associated sample.</title>
        <authorList>
            <person name="Hergert J."/>
            <person name="Casey R."/>
            <person name="Wagner J."/>
            <person name="Young E.L."/>
            <person name="Oakeson K.F."/>
        </authorList>
    </citation>
    <scope>NUCLEOTIDE SEQUENCE</scope>
    <source>
        <strain evidence="4 6">2022CK-00829</strain>
        <strain evidence="3">2022CK-00830</strain>
    </source>
</reference>
<feature type="transmembrane region" description="Helical" evidence="1">
    <location>
        <begin position="42"/>
        <end position="61"/>
    </location>
</feature>
<keyword evidence="6" id="KW-1185">Reference proteome</keyword>
<dbReference type="EMBL" id="CP118108">
    <property type="protein sequence ID" value="WDI01459.1"/>
    <property type="molecule type" value="Genomic_DNA"/>
</dbReference>
<dbReference type="Proteomes" id="UP001221519">
    <property type="component" value="Chromosome"/>
</dbReference>
<accession>A0AAX3MWN7</accession>
<proteinExistence type="predicted"/>
<dbReference type="InterPro" id="IPR058653">
    <property type="entry name" value="NfeD2_TM"/>
</dbReference>
<keyword evidence="1" id="KW-0812">Transmembrane</keyword>
<dbReference type="RefSeq" id="WP_047913276.1">
    <property type="nucleotide sequence ID" value="NZ_CP118101.1"/>
</dbReference>
<dbReference type="Gene3D" id="2.40.50.140">
    <property type="entry name" value="Nucleic acid-binding proteins"/>
    <property type="match status" value="1"/>
</dbReference>
<feature type="transmembrane region" description="Helical" evidence="1">
    <location>
        <begin position="73"/>
        <end position="92"/>
    </location>
</feature>
<evidence type="ECO:0000313" key="4">
    <source>
        <dbReference type="EMBL" id="WDI01459.1"/>
    </source>
</evidence>
<gene>
    <name evidence="3" type="ORF">PUW23_19785</name>
    <name evidence="4" type="ORF">PUW25_19670</name>
</gene>
<organism evidence="3 5">
    <name type="scientific">Paenibacillus urinalis</name>
    <dbReference type="NCBI Taxonomy" id="521520"/>
    <lineage>
        <taxon>Bacteria</taxon>
        <taxon>Bacillati</taxon>
        <taxon>Bacillota</taxon>
        <taxon>Bacilli</taxon>
        <taxon>Bacillales</taxon>
        <taxon>Paenibacillaceae</taxon>
        <taxon>Paenibacillus</taxon>
    </lineage>
</organism>
<feature type="domain" description="Membrane protein NfeD2 N-terminal transmembrane" evidence="2">
    <location>
        <begin position="1"/>
        <end position="99"/>
    </location>
</feature>
<protein>
    <submittedName>
        <fullName evidence="3">NfeD family protein</fullName>
    </submittedName>
</protein>
<keyword evidence="1" id="KW-1133">Transmembrane helix</keyword>
<dbReference type="Pfam" id="PF25842">
    <property type="entry name" value="NfeD_TM"/>
    <property type="match status" value="1"/>
</dbReference>
<dbReference type="Proteomes" id="UP001220962">
    <property type="component" value="Chromosome"/>
</dbReference>
<dbReference type="InterPro" id="IPR012340">
    <property type="entry name" value="NA-bd_OB-fold"/>
</dbReference>
<sequence>METLYWACLIGGAIFALVSVLFGDLFDGLLEGSFELAGVEFLNSTVIASAITTFGGAGILLMKYTELDTAGHVLLSLLFGVLGALTVFFAYIRPARNSEVSTGFSMRELAGKIGEITVPVPEKGYGEVMIKLVSGNTLHTASSFEAKPITAGTRVVVVEVADGVLRVAELDSL</sequence>
<evidence type="ECO:0000313" key="6">
    <source>
        <dbReference type="Proteomes" id="UP001221519"/>
    </source>
</evidence>
<evidence type="ECO:0000313" key="5">
    <source>
        <dbReference type="Proteomes" id="UP001220962"/>
    </source>
</evidence>
<feature type="transmembrane region" description="Helical" evidence="1">
    <location>
        <begin position="5"/>
        <end position="22"/>
    </location>
</feature>
<keyword evidence="1" id="KW-0472">Membrane</keyword>
<evidence type="ECO:0000259" key="2">
    <source>
        <dbReference type="Pfam" id="PF25842"/>
    </source>
</evidence>
<name>A0AAX3MWN7_9BACL</name>
<evidence type="ECO:0000313" key="3">
    <source>
        <dbReference type="EMBL" id="WDH81732.1"/>
    </source>
</evidence>
<dbReference type="EMBL" id="CP118101">
    <property type="protein sequence ID" value="WDH81732.1"/>
    <property type="molecule type" value="Genomic_DNA"/>
</dbReference>
<evidence type="ECO:0000256" key="1">
    <source>
        <dbReference type="SAM" id="Phobius"/>
    </source>
</evidence>
<dbReference type="AlphaFoldDB" id="A0AAX3MWN7"/>